<evidence type="ECO:0000313" key="2">
    <source>
        <dbReference type="Proteomes" id="UP001652660"/>
    </source>
</evidence>
<feature type="compositionally biased region" description="Basic residues" evidence="1">
    <location>
        <begin position="129"/>
        <end position="143"/>
    </location>
</feature>
<dbReference type="Proteomes" id="UP001652660">
    <property type="component" value="Chromosome 11c"/>
</dbReference>
<accession>A0ABM4W6S9</accession>
<protein>
    <submittedName>
        <fullName evidence="3">Uncharacterized protein</fullName>
    </submittedName>
</protein>
<feature type="compositionally biased region" description="Polar residues" evidence="1">
    <location>
        <begin position="1"/>
        <end position="15"/>
    </location>
</feature>
<name>A0ABM4W6S9_COFAR</name>
<feature type="region of interest" description="Disordered" evidence="1">
    <location>
        <begin position="84"/>
        <end position="105"/>
    </location>
</feature>
<reference evidence="3" key="1">
    <citation type="submission" date="2025-08" db="UniProtKB">
        <authorList>
            <consortium name="RefSeq"/>
        </authorList>
    </citation>
    <scope>IDENTIFICATION</scope>
    <source>
        <tissue evidence="3">Leaves</tissue>
    </source>
</reference>
<dbReference type="GeneID" id="140017040"/>
<dbReference type="RefSeq" id="XP_071927501.1">
    <property type="nucleotide sequence ID" value="XM_072071400.1"/>
</dbReference>
<sequence length="278" mass="30128">MPMPDQTNWVNTCNDSLLPPRGKIAPSRPKKVRRKAPLEDLHVGKLSKVGLPIHCSHCGQYDHNTRSCKVTGCSFVRQRKPMNTQVQGPTKRGREAGRGHSRNNVEPVLIPSVGRKADVTNSTTARGPTRAKMRGRGTGRGKGRGSNQNNGPLCGIGLWNDQRVSTSKTYIPFDSNMIPSTLKTGQSPPTQLWTRTPTSGANLSTTSAVATTNLLSTSSKSTTTITTKRPRTNLGDAKTGSSKSNSGSNQEYLEKLCSLAKDLQLQLDVQQLCTHLNV</sequence>
<organism evidence="2 3">
    <name type="scientific">Coffea arabica</name>
    <name type="common">Arabian coffee</name>
    <dbReference type="NCBI Taxonomy" id="13443"/>
    <lineage>
        <taxon>Eukaryota</taxon>
        <taxon>Viridiplantae</taxon>
        <taxon>Streptophyta</taxon>
        <taxon>Embryophyta</taxon>
        <taxon>Tracheophyta</taxon>
        <taxon>Spermatophyta</taxon>
        <taxon>Magnoliopsida</taxon>
        <taxon>eudicotyledons</taxon>
        <taxon>Gunneridae</taxon>
        <taxon>Pentapetalae</taxon>
        <taxon>asterids</taxon>
        <taxon>lamiids</taxon>
        <taxon>Gentianales</taxon>
        <taxon>Rubiaceae</taxon>
        <taxon>Ixoroideae</taxon>
        <taxon>Gardenieae complex</taxon>
        <taxon>Bertiereae - Coffeeae clade</taxon>
        <taxon>Coffeeae</taxon>
        <taxon>Coffea</taxon>
    </lineage>
</organism>
<evidence type="ECO:0000313" key="3">
    <source>
        <dbReference type="RefSeq" id="XP_071927501.1"/>
    </source>
</evidence>
<feature type="region of interest" description="Disordered" evidence="1">
    <location>
        <begin position="117"/>
        <end position="154"/>
    </location>
</feature>
<feature type="region of interest" description="Disordered" evidence="1">
    <location>
        <begin position="220"/>
        <end position="248"/>
    </location>
</feature>
<feature type="region of interest" description="Disordered" evidence="1">
    <location>
        <begin position="1"/>
        <end position="36"/>
    </location>
</feature>
<keyword evidence="2" id="KW-1185">Reference proteome</keyword>
<feature type="compositionally biased region" description="Low complexity" evidence="1">
    <location>
        <begin position="238"/>
        <end position="248"/>
    </location>
</feature>
<evidence type="ECO:0000256" key="1">
    <source>
        <dbReference type="SAM" id="MobiDB-lite"/>
    </source>
</evidence>
<gene>
    <name evidence="3" type="primary">LOC140017040</name>
</gene>
<proteinExistence type="predicted"/>